<dbReference type="PANTHER" id="PTHR35011">
    <property type="entry name" value="2,3-DIKETO-L-GULONATE TRAP TRANSPORTER SMALL PERMEASE PROTEIN YIAM"/>
    <property type="match status" value="1"/>
</dbReference>
<dbReference type="AlphaFoldDB" id="A0A0X8VGE4"/>
<evidence type="ECO:0000256" key="7">
    <source>
        <dbReference type="ARBA" id="ARBA00023136"/>
    </source>
</evidence>
<name>A0A0X8VGE4_9CORY</name>
<dbReference type="InterPro" id="IPR055348">
    <property type="entry name" value="DctQ"/>
</dbReference>
<evidence type="ECO:0000256" key="3">
    <source>
        <dbReference type="ARBA" id="ARBA00022475"/>
    </source>
</evidence>
<evidence type="ECO:0000313" key="10">
    <source>
        <dbReference type="EMBL" id="OAH26072.1"/>
    </source>
</evidence>
<sequence>MTEMPATPSWMGAPKRPAILKWLSKIEEVLGALLVLLIFVLLTIQVFQRYLPVATQPWIGEVSRYALMALGFMLVGSLMGQGRHLSIEAIMNVGRPEFKRFVVVISSILSAIICAVLAQDSWALISSDTGQTLQVTGFPMWILYIIPFFAFVSGTVQALANIIWAPVENIETIEEEALRAVDAETSVAVSTNSPGDKLDGGTLNEEARS</sequence>
<dbReference type="Pfam" id="PF04290">
    <property type="entry name" value="DctQ"/>
    <property type="match status" value="1"/>
</dbReference>
<evidence type="ECO:0000256" key="5">
    <source>
        <dbReference type="ARBA" id="ARBA00022692"/>
    </source>
</evidence>
<comment type="similarity">
    <text evidence="8">Belongs to the TRAP transporter small permease family.</text>
</comment>
<evidence type="ECO:0000256" key="2">
    <source>
        <dbReference type="ARBA" id="ARBA00022448"/>
    </source>
</evidence>
<dbReference type="Proteomes" id="UP000076947">
    <property type="component" value="Unassembled WGS sequence"/>
</dbReference>
<dbReference type="PANTHER" id="PTHR35011:SF2">
    <property type="entry name" value="2,3-DIKETO-L-GULONATE TRAP TRANSPORTER SMALL PERMEASE PROTEIN YIAM"/>
    <property type="match status" value="1"/>
</dbReference>
<comment type="caution">
    <text evidence="10">The sequence shown here is derived from an EMBL/GenBank/DDBJ whole genome shotgun (WGS) entry which is preliminary data.</text>
</comment>
<gene>
    <name evidence="10" type="ORF">AYJ05_01100</name>
</gene>
<evidence type="ECO:0000259" key="9">
    <source>
        <dbReference type="Pfam" id="PF04290"/>
    </source>
</evidence>
<evidence type="ECO:0000256" key="1">
    <source>
        <dbReference type="ARBA" id="ARBA00004429"/>
    </source>
</evidence>
<evidence type="ECO:0000313" key="11">
    <source>
        <dbReference type="Proteomes" id="UP000076947"/>
    </source>
</evidence>
<organism evidence="10 11">
    <name type="scientific">Corynebacterium stationis</name>
    <dbReference type="NCBI Taxonomy" id="1705"/>
    <lineage>
        <taxon>Bacteria</taxon>
        <taxon>Bacillati</taxon>
        <taxon>Actinomycetota</taxon>
        <taxon>Actinomycetes</taxon>
        <taxon>Mycobacteriales</taxon>
        <taxon>Corynebacteriaceae</taxon>
        <taxon>Corynebacterium</taxon>
    </lineage>
</organism>
<feature type="domain" description="Tripartite ATP-independent periplasmic transporters DctQ component" evidence="9">
    <location>
        <begin position="38"/>
        <end position="163"/>
    </location>
</feature>
<dbReference type="KEGG" id="csta:CSTAT_03305"/>
<evidence type="ECO:0000256" key="4">
    <source>
        <dbReference type="ARBA" id="ARBA00022519"/>
    </source>
</evidence>
<dbReference type="GO" id="GO:0005886">
    <property type="term" value="C:plasma membrane"/>
    <property type="evidence" value="ECO:0007669"/>
    <property type="project" value="UniProtKB-SubCell"/>
</dbReference>
<evidence type="ECO:0000256" key="8">
    <source>
        <dbReference type="ARBA" id="ARBA00038436"/>
    </source>
</evidence>
<dbReference type="EMBL" id="LSTQ01000024">
    <property type="protein sequence ID" value="OAH26072.1"/>
    <property type="molecule type" value="Genomic_DNA"/>
</dbReference>
<keyword evidence="5" id="KW-0812">Transmembrane</keyword>
<dbReference type="GO" id="GO:0022857">
    <property type="term" value="F:transmembrane transporter activity"/>
    <property type="evidence" value="ECO:0007669"/>
    <property type="project" value="TreeGrafter"/>
</dbReference>
<accession>A0A0X8VGE4</accession>
<dbReference type="STRING" id="1705.CA21670_02610"/>
<keyword evidence="3" id="KW-1003">Cell membrane</keyword>
<keyword evidence="6" id="KW-1133">Transmembrane helix</keyword>
<proteinExistence type="inferred from homology"/>
<dbReference type="RefSeq" id="WP_066792637.1">
    <property type="nucleotide sequence ID" value="NZ_CAOPJI010000247.1"/>
</dbReference>
<keyword evidence="2" id="KW-0813">Transport</keyword>
<evidence type="ECO:0000256" key="6">
    <source>
        <dbReference type="ARBA" id="ARBA00022989"/>
    </source>
</evidence>
<protein>
    <submittedName>
        <fullName evidence="10">C4-dicarboxylate ABC transporter permease</fullName>
    </submittedName>
</protein>
<dbReference type="GeneID" id="78285016"/>
<dbReference type="GO" id="GO:0015740">
    <property type="term" value="P:C4-dicarboxylate transport"/>
    <property type="evidence" value="ECO:0007669"/>
    <property type="project" value="TreeGrafter"/>
</dbReference>
<dbReference type="InterPro" id="IPR007387">
    <property type="entry name" value="TRAP_DctQ"/>
</dbReference>
<keyword evidence="7" id="KW-0472">Membrane</keyword>
<comment type="subcellular location">
    <subcellularLocation>
        <location evidence="1">Cell inner membrane</location>
        <topology evidence="1">Multi-pass membrane protein</topology>
    </subcellularLocation>
</comment>
<reference evidence="11" key="1">
    <citation type="submission" date="2016-02" db="EMBL/GenBank/DDBJ databases">
        <authorList>
            <person name="Kaur G."/>
            <person name="Nair G.R."/>
            <person name="Mayilraj S."/>
        </authorList>
    </citation>
    <scope>NUCLEOTIDE SEQUENCE [LARGE SCALE GENOMIC DNA]</scope>
    <source>
        <strain evidence="11">GA-15</strain>
    </source>
</reference>
<keyword evidence="4" id="KW-0997">Cell inner membrane</keyword>
<keyword evidence="11" id="KW-1185">Reference proteome</keyword>